<dbReference type="InterPro" id="IPR051419">
    <property type="entry name" value="Lys/N-term_MeTrsfase_sf"/>
</dbReference>
<dbReference type="Gene3D" id="3.40.50.150">
    <property type="entry name" value="Vaccinia Virus protein VP39"/>
    <property type="match status" value="1"/>
</dbReference>
<dbReference type="CDD" id="cd02440">
    <property type="entry name" value="AdoMet_MTases"/>
    <property type="match status" value="1"/>
</dbReference>
<dbReference type="InterPro" id="IPR029063">
    <property type="entry name" value="SAM-dependent_MTases_sf"/>
</dbReference>
<dbReference type="InterPro" id="IPR041698">
    <property type="entry name" value="Methyltransf_25"/>
</dbReference>
<dbReference type="EMBL" id="JALJOU010000025">
    <property type="protein sequence ID" value="KAK9836328.1"/>
    <property type="molecule type" value="Genomic_DNA"/>
</dbReference>
<dbReference type="Proteomes" id="UP001445335">
    <property type="component" value="Unassembled WGS sequence"/>
</dbReference>
<protein>
    <recommendedName>
        <fullName evidence="4">Methyltransferase domain-containing protein</fullName>
    </recommendedName>
</protein>
<evidence type="ECO:0000313" key="5">
    <source>
        <dbReference type="EMBL" id="KAK9836328.1"/>
    </source>
</evidence>
<comment type="caution">
    <text evidence="5">The sequence shown here is derived from an EMBL/GenBank/DDBJ whole genome shotgun (WGS) entry which is preliminary data.</text>
</comment>
<dbReference type="GO" id="GO:0008168">
    <property type="term" value="F:methyltransferase activity"/>
    <property type="evidence" value="ECO:0007669"/>
    <property type="project" value="UniProtKB-KW"/>
</dbReference>
<sequence length="534" mass="59396">MSEELFPEDFRKLQACEQNIVRAVELAGEVVEELAKVGQADAAFAQRLCSQFLQTVKEVQDVLVAAVQRFANPAQLKNNSYLARVQASVAERKVAVVQRRLCDALRALEPEFWQRRFECGDAHEWFGDYEAFRALLAPRLAPGARVLVLGCGTSSLPLDLAADGFAVTATDIAPAAIERMRARADALGVASIQWREADMLALPFDDAAFDAVVEKGAMDVLYTADASPWAPHPATAARVHRMLGEAHRVLAPDGAFCSITFTQPHFRRPLLLAPQYTWGMTADAFGEPGSLEYQLIYCRKGARKPEDTPVHFPGAAARAGAAGAAESPIHEHMDREDYLLCSELEGTSYQGGAAYTAVGYWWRDIILEPSVVAVKPTMAGALGIGAQAVLRFTRFFYFHSLPPLILGLVYMSMRRDYLFQHCVRDYSTPEALKYKDGCDSMAVRFRRAPACGHQPGRIAEKLLKSQTGKRNVAPDYSLFMTSWINLQIHDWFNHNVTDEDPYKVQWGPNDEDIFKLRKTVFDSEGIADNIETPW</sequence>
<keyword evidence="3" id="KW-0808">Transferase</keyword>
<dbReference type="GO" id="GO:0032259">
    <property type="term" value="P:methylation"/>
    <property type="evidence" value="ECO:0007669"/>
    <property type="project" value="UniProtKB-KW"/>
</dbReference>
<evidence type="ECO:0000259" key="4">
    <source>
        <dbReference type="Pfam" id="PF13649"/>
    </source>
</evidence>
<evidence type="ECO:0000256" key="3">
    <source>
        <dbReference type="ARBA" id="ARBA00022679"/>
    </source>
</evidence>
<dbReference type="SUPFAM" id="SSF53335">
    <property type="entry name" value="S-adenosyl-L-methionine-dependent methyltransferases"/>
    <property type="match status" value="1"/>
</dbReference>
<gene>
    <name evidence="5" type="ORF">WJX81_005572</name>
</gene>
<dbReference type="Pfam" id="PF13649">
    <property type="entry name" value="Methyltransf_25"/>
    <property type="match status" value="1"/>
</dbReference>
<evidence type="ECO:0000256" key="1">
    <source>
        <dbReference type="ARBA" id="ARBA00008361"/>
    </source>
</evidence>
<proteinExistence type="inferred from homology"/>
<keyword evidence="2" id="KW-0489">Methyltransferase</keyword>
<dbReference type="AlphaFoldDB" id="A0AAW1RRX7"/>
<evidence type="ECO:0000313" key="6">
    <source>
        <dbReference type="Proteomes" id="UP001445335"/>
    </source>
</evidence>
<name>A0AAW1RRX7_9CHLO</name>
<keyword evidence="6" id="KW-1185">Reference proteome</keyword>
<dbReference type="PANTHER" id="PTHR12176:SF80">
    <property type="entry name" value="EEF1A LYSINE METHYLTRANSFERASE 4"/>
    <property type="match status" value="1"/>
</dbReference>
<evidence type="ECO:0000256" key="2">
    <source>
        <dbReference type="ARBA" id="ARBA00022603"/>
    </source>
</evidence>
<dbReference type="PANTHER" id="PTHR12176">
    <property type="entry name" value="SAM-DEPENDENT METHYLTRANSFERASE SUPERFAMILY PROTEIN"/>
    <property type="match status" value="1"/>
</dbReference>
<comment type="similarity">
    <text evidence="1">Belongs to the methyltransferase superfamily.</text>
</comment>
<feature type="domain" description="Methyltransferase" evidence="4">
    <location>
        <begin position="146"/>
        <end position="254"/>
    </location>
</feature>
<reference evidence="5 6" key="1">
    <citation type="journal article" date="2024" name="Nat. Commun.">
        <title>Phylogenomics reveals the evolutionary origins of lichenization in chlorophyte algae.</title>
        <authorList>
            <person name="Puginier C."/>
            <person name="Libourel C."/>
            <person name="Otte J."/>
            <person name="Skaloud P."/>
            <person name="Haon M."/>
            <person name="Grisel S."/>
            <person name="Petersen M."/>
            <person name="Berrin J.G."/>
            <person name="Delaux P.M."/>
            <person name="Dal Grande F."/>
            <person name="Keller J."/>
        </authorList>
    </citation>
    <scope>NUCLEOTIDE SEQUENCE [LARGE SCALE GENOMIC DNA]</scope>
    <source>
        <strain evidence="5 6">SAG 245.80</strain>
    </source>
</reference>
<organism evidence="5 6">
    <name type="scientific">Elliptochloris bilobata</name>
    <dbReference type="NCBI Taxonomy" id="381761"/>
    <lineage>
        <taxon>Eukaryota</taxon>
        <taxon>Viridiplantae</taxon>
        <taxon>Chlorophyta</taxon>
        <taxon>core chlorophytes</taxon>
        <taxon>Trebouxiophyceae</taxon>
        <taxon>Trebouxiophyceae incertae sedis</taxon>
        <taxon>Elliptochloris clade</taxon>
        <taxon>Elliptochloris</taxon>
    </lineage>
</organism>
<accession>A0AAW1RRX7</accession>